<dbReference type="Gene3D" id="3.10.10.10">
    <property type="entry name" value="HIV Type 1 Reverse Transcriptase, subunit A, domain 1"/>
    <property type="match status" value="1"/>
</dbReference>
<dbReference type="CDD" id="cd01647">
    <property type="entry name" value="RT_LTR"/>
    <property type="match status" value="1"/>
</dbReference>
<evidence type="ECO:0000313" key="4">
    <source>
        <dbReference type="Proteomes" id="UP000257109"/>
    </source>
</evidence>
<dbReference type="OrthoDB" id="41323at2759"/>
<protein>
    <recommendedName>
        <fullName evidence="5">Reverse transcriptase domain-containing protein</fullName>
    </recommendedName>
</protein>
<evidence type="ECO:0000259" key="1">
    <source>
        <dbReference type="Pfam" id="PF00078"/>
    </source>
</evidence>
<dbReference type="PANTHER" id="PTHR24559:SF437">
    <property type="entry name" value="RNA-DIRECTED DNA POLYMERASE HOMOLOG"/>
    <property type="match status" value="1"/>
</dbReference>
<keyword evidence="4" id="KW-1185">Reference proteome</keyword>
<gene>
    <name evidence="3" type="ORF">CR513_33491</name>
</gene>
<dbReference type="Pfam" id="PF00078">
    <property type="entry name" value="RVT_1"/>
    <property type="match status" value="1"/>
</dbReference>
<evidence type="ECO:0008006" key="5">
    <source>
        <dbReference type="Google" id="ProtNLM"/>
    </source>
</evidence>
<dbReference type="InterPro" id="IPR043502">
    <property type="entry name" value="DNA/RNA_pol_sf"/>
</dbReference>
<comment type="caution">
    <text evidence="3">The sequence shown here is derived from an EMBL/GenBank/DDBJ whole genome shotgun (WGS) entry which is preliminary data.</text>
</comment>
<dbReference type="InterPro" id="IPR053134">
    <property type="entry name" value="RNA-dir_DNA_polymerase"/>
</dbReference>
<proteinExistence type="predicted"/>
<organism evidence="3 4">
    <name type="scientific">Mucuna pruriens</name>
    <name type="common">Velvet bean</name>
    <name type="synonym">Dolichos pruriens</name>
    <dbReference type="NCBI Taxonomy" id="157652"/>
    <lineage>
        <taxon>Eukaryota</taxon>
        <taxon>Viridiplantae</taxon>
        <taxon>Streptophyta</taxon>
        <taxon>Embryophyta</taxon>
        <taxon>Tracheophyta</taxon>
        <taxon>Spermatophyta</taxon>
        <taxon>Magnoliopsida</taxon>
        <taxon>eudicotyledons</taxon>
        <taxon>Gunneridae</taxon>
        <taxon>Pentapetalae</taxon>
        <taxon>rosids</taxon>
        <taxon>fabids</taxon>
        <taxon>Fabales</taxon>
        <taxon>Fabaceae</taxon>
        <taxon>Papilionoideae</taxon>
        <taxon>50 kb inversion clade</taxon>
        <taxon>NPAAA clade</taxon>
        <taxon>indigoferoid/millettioid clade</taxon>
        <taxon>Phaseoleae</taxon>
        <taxon>Mucuna</taxon>
    </lineage>
</organism>
<reference evidence="3" key="1">
    <citation type="submission" date="2018-05" db="EMBL/GenBank/DDBJ databases">
        <title>Draft genome of Mucuna pruriens seed.</title>
        <authorList>
            <person name="Nnadi N.E."/>
            <person name="Vos R."/>
            <person name="Hasami M.H."/>
            <person name="Devisetty U.K."/>
            <person name="Aguiy J.C."/>
        </authorList>
    </citation>
    <scope>NUCLEOTIDE SEQUENCE [LARGE SCALE GENOMIC DNA]</scope>
    <source>
        <strain evidence="3">JCA_2017</strain>
    </source>
</reference>
<feature type="non-terminal residue" evidence="3">
    <location>
        <position position="1"/>
    </location>
</feature>
<evidence type="ECO:0000259" key="2">
    <source>
        <dbReference type="Pfam" id="PF17919"/>
    </source>
</evidence>
<dbReference type="InterPro" id="IPR043128">
    <property type="entry name" value="Rev_trsase/Diguanyl_cyclase"/>
</dbReference>
<sequence>MKKMLLAKKVPLYLLPTNMCFHLSAQLSDLPVGFTKMLKSFQQHFPKETSRGLPSIKGIEDHIDFTMGVGKLIEKGWVRESKSPCIVLVILDPKKDESWRICMNYHPINVITWRYKHFIPCLDDLLDKLCGACIFSKMDLHSRYHQIYMEEGNEWKTAFKTMFSLYEWLIMPFGLKNALSTFMRLMNHILHSYIGQCVVVYFDDTLVYSKCLNDHMEHVQQVLTLLKDKSLYINLEKGPYGQRKGEGHLKLANSYKLGKPQEKAFQNLKERLTNALVLALLNFHKSFELECDAFNVGIKVVLLQERAPHCLLQ</sequence>
<dbReference type="Proteomes" id="UP000257109">
    <property type="component" value="Unassembled WGS sequence"/>
</dbReference>
<feature type="domain" description="Reverse transcriptase/retrotransposon-derived protein RNase H-like" evidence="2">
    <location>
        <begin position="259"/>
        <end position="307"/>
    </location>
</feature>
<dbReference type="InterPro" id="IPR041577">
    <property type="entry name" value="RT_RNaseH_2"/>
</dbReference>
<dbReference type="Pfam" id="PF17919">
    <property type="entry name" value="RT_RNaseH_2"/>
    <property type="match status" value="1"/>
</dbReference>
<dbReference type="AlphaFoldDB" id="A0A371G438"/>
<dbReference type="PANTHER" id="PTHR24559">
    <property type="entry name" value="TRANSPOSON TY3-I GAG-POL POLYPROTEIN"/>
    <property type="match status" value="1"/>
</dbReference>
<dbReference type="SUPFAM" id="SSF56672">
    <property type="entry name" value="DNA/RNA polymerases"/>
    <property type="match status" value="1"/>
</dbReference>
<dbReference type="InterPro" id="IPR000477">
    <property type="entry name" value="RT_dom"/>
</dbReference>
<accession>A0A371G438</accession>
<feature type="domain" description="Reverse transcriptase" evidence="1">
    <location>
        <begin position="93"/>
        <end position="237"/>
    </location>
</feature>
<dbReference type="Gene3D" id="3.30.70.270">
    <property type="match status" value="1"/>
</dbReference>
<dbReference type="EMBL" id="QJKJ01006819">
    <property type="protein sequence ID" value="RDX85346.1"/>
    <property type="molecule type" value="Genomic_DNA"/>
</dbReference>
<name>A0A371G438_MUCPR</name>
<evidence type="ECO:0000313" key="3">
    <source>
        <dbReference type="EMBL" id="RDX85346.1"/>
    </source>
</evidence>